<evidence type="ECO:0000313" key="3">
    <source>
        <dbReference type="EMBL" id="CAB3736358.1"/>
    </source>
</evidence>
<dbReference type="Proteomes" id="UP000494255">
    <property type="component" value="Unassembled WGS sequence"/>
</dbReference>
<dbReference type="Gene3D" id="1.10.10.2910">
    <property type="match status" value="1"/>
</dbReference>
<dbReference type="Pfam" id="PF13560">
    <property type="entry name" value="HTH_31"/>
    <property type="match status" value="1"/>
</dbReference>
<protein>
    <recommendedName>
        <fullName evidence="2">HTH cro/C1-type domain-containing protein</fullName>
    </recommendedName>
</protein>
<evidence type="ECO:0000256" key="1">
    <source>
        <dbReference type="ARBA" id="ARBA00007227"/>
    </source>
</evidence>
<proteinExistence type="inferred from homology"/>
<dbReference type="InterPro" id="IPR010982">
    <property type="entry name" value="Lambda_DNA-bd_dom_sf"/>
</dbReference>
<dbReference type="InterPro" id="IPR001387">
    <property type="entry name" value="Cro/C1-type_HTH"/>
</dbReference>
<reference evidence="3 4" key="1">
    <citation type="submission" date="2020-04" db="EMBL/GenBank/DDBJ databases">
        <authorList>
            <person name="De Canck E."/>
        </authorList>
    </citation>
    <scope>NUCLEOTIDE SEQUENCE [LARGE SCALE GENOMIC DNA]</scope>
    <source>
        <strain evidence="3 4">LMG 24238</strain>
    </source>
</reference>
<dbReference type="InterPro" id="IPR052345">
    <property type="entry name" value="Rad_response_metalloprotease"/>
</dbReference>
<dbReference type="Gene3D" id="1.10.260.40">
    <property type="entry name" value="lambda repressor-like DNA-binding domains"/>
    <property type="match status" value="1"/>
</dbReference>
<dbReference type="GeneID" id="97044801"/>
<name>A0A6J5CFL6_9BURK</name>
<dbReference type="SUPFAM" id="SSF47413">
    <property type="entry name" value="lambda repressor-like DNA-binding domains"/>
    <property type="match status" value="1"/>
</dbReference>
<comment type="similarity">
    <text evidence="1">Belongs to the short-chain fatty acyl-CoA assimilation regulator (ScfR) family.</text>
</comment>
<evidence type="ECO:0000259" key="2">
    <source>
        <dbReference type="PROSITE" id="PS50943"/>
    </source>
</evidence>
<dbReference type="PANTHER" id="PTHR43236:SF1">
    <property type="entry name" value="BLL7220 PROTEIN"/>
    <property type="match status" value="1"/>
</dbReference>
<dbReference type="GO" id="GO:0003677">
    <property type="term" value="F:DNA binding"/>
    <property type="evidence" value="ECO:0007669"/>
    <property type="project" value="InterPro"/>
</dbReference>
<accession>A0A6J5CFL6</accession>
<feature type="domain" description="HTH cro/C1-type" evidence="2">
    <location>
        <begin position="8"/>
        <end position="62"/>
    </location>
</feature>
<dbReference type="InterPro" id="IPR010359">
    <property type="entry name" value="IrrE_HExxH"/>
</dbReference>
<organism evidence="3 4">
    <name type="scientific">Paraburkholderia sediminicola</name>
    <dbReference type="NCBI Taxonomy" id="458836"/>
    <lineage>
        <taxon>Bacteria</taxon>
        <taxon>Pseudomonadati</taxon>
        <taxon>Pseudomonadota</taxon>
        <taxon>Betaproteobacteria</taxon>
        <taxon>Burkholderiales</taxon>
        <taxon>Burkholderiaceae</taxon>
        <taxon>Paraburkholderia</taxon>
    </lineage>
</organism>
<dbReference type="CDD" id="cd00093">
    <property type="entry name" value="HTH_XRE"/>
    <property type="match status" value="1"/>
</dbReference>
<dbReference type="SMART" id="SM00530">
    <property type="entry name" value="HTH_XRE"/>
    <property type="match status" value="2"/>
</dbReference>
<dbReference type="RefSeq" id="WP_175053842.1">
    <property type="nucleotide sequence ID" value="NZ_CADIKC010000011.1"/>
</dbReference>
<dbReference type="EMBL" id="CADIKC010000011">
    <property type="protein sequence ID" value="CAB3736358.1"/>
    <property type="molecule type" value="Genomic_DNA"/>
</dbReference>
<gene>
    <name evidence="3" type="ORF">LMG24238_06222</name>
</gene>
<dbReference type="Pfam" id="PF06114">
    <property type="entry name" value="Peptidase_M78"/>
    <property type="match status" value="1"/>
</dbReference>
<evidence type="ECO:0000313" key="4">
    <source>
        <dbReference type="Proteomes" id="UP000494255"/>
    </source>
</evidence>
<dbReference type="PANTHER" id="PTHR43236">
    <property type="entry name" value="ANTITOXIN HIGA1"/>
    <property type="match status" value="1"/>
</dbReference>
<sequence length="376" mass="41658">MMFIGSNLRTARLFHGLSLQELGERIDRSKQFLSRIEAGVDVPTTALVDAVCAELKVLPEFFTVPDPMPIADEQCHFRKQLTTKVAMRQVARAKGELLKRMVNALEEHLDLPQYDFDEGDGSSAETIERAAERARAHWDLGLGPIQNMTRVAENAGAVVVPLGGLAAEIDAISFATRRPVIGVNPEGRSACRTRFGIAHEVGHFFLHIGVQTGDKLTESQANRFASAFLMPGRYFAPECRAALRGSRLNWAALSEIKMRWGISKAAALYRGRQLGIFSDEQYRSGVIGLTRHGEARVEAEDAQMQPEQPELVVDSVQVLRESFGISQTDIAHQMHVQPALLSELLSNQVDAVEIPVTNVVRFPRSNNERPTRPADR</sequence>
<keyword evidence="4" id="KW-1185">Reference proteome</keyword>
<dbReference type="AlphaFoldDB" id="A0A6J5CFL6"/>
<dbReference type="PROSITE" id="PS50943">
    <property type="entry name" value="HTH_CROC1"/>
    <property type="match status" value="1"/>
</dbReference>